<dbReference type="EMBL" id="CP012029">
    <property type="protein sequence ID" value="ALO27549.1"/>
    <property type="molecule type" value="Genomic_DNA"/>
</dbReference>
<name>A0A0S2IVP0_LEPBO</name>
<evidence type="ECO:0000313" key="2">
    <source>
        <dbReference type="Proteomes" id="UP000058857"/>
    </source>
</evidence>
<dbReference type="AlphaFoldDB" id="A0A0S2IVP0"/>
<dbReference type="Proteomes" id="UP000058857">
    <property type="component" value="Chromosome 1"/>
</dbReference>
<protein>
    <submittedName>
        <fullName evidence="1">Uncharacterized protein</fullName>
    </submittedName>
</protein>
<reference evidence="1 2" key="1">
    <citation type="journal article" date="2015" name="PLoS Negl. Trop. Dis.">
        <title>Distribution of Plasmids in Distinct Leptospira Pathogenic Species.</title>
        <authorList>
            <person name="Wang Y."/>
            <person name="Zhuang X."/>
            <person name="Zhong Y."/>
            <person name="Zhang C."/>
            <person name="Zhang Y."/>
            <person name="Zeng L."/>
            <person name="Zhu Y."/>
            <person name="He P."/>
            <person name="Dong K."/>
            <person name="Pal U."/>
            <person name="Guo X."/>
            <person name="Qin J."/>
        </authorList>
    </citation>
    <scope>NUCLEOTIDE SEQUENCE [LARGE SCALE GENOMIC DNA]</scope>
    <source>
        <strain evidence="1 2">56604</strain>
    </source>
</reference>
<evidence type="ECO:0000313" key="1">
    <source>
        <dbReference type="EMBL" id="ALO27549.1"/>
    </source>
</evidence>
<accession>A0A0S2IVP0</accession>
<proteinExistence type="predicted"/>
<organism evidence="1">
    <name type="scientific">Leptospira borgpetersenii serovar Ballum</name>
    <dbReference type="NCBI Taxonomy" id="280505"/>
    <lineage>
        <taxon>Bacteria</taxon>
        <taxon>Pseudomonadati</taxon>
        <taxon>Spirochaetota</taxon>
        <taxon>Spirochaetia</taxon>
        <taxon>Leptospirales</taxon>
        <taxon>Leptospiraceae</taxon>
        <taxon>Leptospira</taxon>
    </lineage>
</organism>
<sequence>MIVVGKVFLNLLLRSPFLHRKSLSQKFKGNRRQAFDSS</sequence>
<gene>
    <name evidence="1" type="ORF">LBBP_03353</name>
</gene>